<dbReference type="NCBIfam" id="TIGR03356">
    <property type="entry name" value="BGL"/>
    <property type="match status" value="1"/>
</dbReference>
<dbReference type="SUPFAM" id="SSF51445">
    <property type="entry name" value="(Trans)glycosidases"/>
    <property type="match status" value="1"/>
</dbReference>
<keyword evidence="12" id="KW-1185">Reference proteome</keyword>
<dbReference type="RefSeq" id="WP_074108402.1">
    <property type="nucleotide sequence ID" value="NZ_LVWI01000057.1"/>
</dbReference>
<accession>A0ABX3EMU3</accession>
<dbReference type="PROSITE" id="PS00572">
    <property type="entry name" value="GLYCOSYL_HYDROL_F1_1"/>
    <property type="match status" value="1"/>
</dbReference>
<comment type="catalytic activity">
    <reaction evidence="1 10">
        <text>Hydrolysis of terminal, non-reducing beta-D-glucosyl residues with release of beta-D-glucose.</text>
        <dbReference type="EC" id="3.2.1.21"/>
    </reaction>
</comment>
<dbReference type="InterPro" id="IPR017853">
    <property type="entry name" value="GH"/>
</dbReference>
<organism evidence="11 12">
    <name type="scientific">Paenibacillus helianthi</name>
    <dbReference type="NCBI Taxonomy" id="1349432"/>
    <lineage>
        <taxon>Bacteria</taxon>
        <taxon>Bacillati</taxon>
        <taxon>Bacillota</taxon>
        <taxon>Bacilli</taxon>
        <taxon>Bacillales</taxon>
        <taxon>Paenibacillaceae</taxon>
        <taxon>Paenibacillus</taxon>
    </lineage>
</organism>
<evidence type="ECO:0000256" key="2">
    <source>
        <dbReference type="ARBA" id="ARBA00010838"/>
    </source>
</evidence>
<keyword evidence="4 10" id="KW-0378">Hydrolase</keyword>
<dbReference type="PRINTS" id="PR00131">
    <property type="entry name" value="GLHYDRLASE1"/>
</dbReference>
<evidence type="ECO:0000256" key="4">
    <source>
        <dbReference type="ARBA" id="ARBA00022801"/>
    </source>
</evidence>
<evidence type="ECO:0000256" key="9">
    <source>
        <dbReference type="PROSITE-ProRule" id="PRU10055"/>
    </source>
</evidence>
<dbReference type="EC" id="3.2.1.21" evidence="3 10"/>
<keyword evidence="5" id="KW-0136">Cellulose degradation</keyword>
<evidence type="ECO:0000256" key="3">
    <source>
        <dbReference type="ARBA" id="ARBA00012744"/>
    </source>
</evidence>
<evidence type="ECO:0000256" key="7">
    <source>
        <dbReference type="ARBA" id="ARBA00023295"/>
    </source>
</evidence>
<evidence type="ECO:0000313" key="11">
    <source>
        <dbReference type="EMBL" id="OKP83939.1"/>
    </source>
</evidence>
<evidence type="ECO:0000256" key="10">
    <source>
        <dbReference type="RuleBase" id="RU361175"/>
    </source>
</evidence>
<dbReference type="EMBL" id="LVWI01000057">
    <property type="protein sequence ID" value="OKP83939.1"/>
    <property type="molecule type" value="Genomic_DNA"/>
</dbReference>
<evidence type="ECO:0000256" key="1">
    <source>
        <dbReference type="ARBA" id="ARBA00000448"/>
    </source>
</evidence>
<sequence length="447" mass="51568">MSIIQFPKDFLWGAATAAYQVEGAWNEGGRGLSIWDTYAHTPGNIRNGDNGDIACGHYHHYEEDIAYMKELGLRTYRFSISWSRVFPNGTGELNKEGLHFYHRLVDKLLDNGIEPFCTLYHWDLPQALQDTGGWKNRDTIDAFALYAGEMFKSFQGKIKYWTTFNEPWCVSFKAHYIGDLAPGEKNLQSALDVAHHLMIAHGRTVKLFRQLGVPGQIGYAPNVSWREPFSSKPEDAGACRRRIGWMVEWFMDPIFKGEYPEFMTAAFEVEGAKVNVQQGDMEDIKQPIDFLGINYYTGSLGRYKKDIGLFELEDIDEGYERTDFNWPIYPEGLYKVLVHITERYGQIPIYITENGACYDDNPDQGKVQDNKRIAYLSKHLTQLNRAMETGVLVKGYIAWSLLDNFEWADGYSRRFGLIHVDFNSLVRMPKDSFFWYEKVITNGWIEV</sequence>
<dbReference type="InterPro" id="IPR001360">
    <property type="entry name" value="Glyco_hydro_1"/>
</dbReference>
<keyword evidence="8" id="KW-0624">Polysaccharide degradation</keyword>
<dbReference type="InterPro" id="IPR017736">
    <property type="entry name" value="Glyco_hydro_1_beta-glucosidase"/>
</dbReference>
<dbReference type="Pfam" id="PF00232">
    <property type="entry name" value="Glyco_hydro_1"/>
    <property type="match status" value="1"/>
</dbReference>
<dbReference type="Proteomes" id="UP000186058">
    <property type="component" value="Unassembled WGS sequence"/>
</dbReference>
<evidence type="ECO:0000256" key="8">
    <source>
        <dbReference type="ARBA" id="ARBA00023326"/>
    </source>
</evidence>
<evidence type="ECO:0000313" key="12">
    <source>
        <dbReference type="Proteomes" id="UP000186058"/>
    </source>
</evidence>
<gene>
    <name evidence="11" type="ORF">A3844_20895</name>
</gene>
<dbReference type="PANTHER" id="PTHR10353">
    <property type="entry name" value="GLYCOSYL HYDROLASE"/>
    <property type="match status" value="1"/>
</dbReference>
<protein>
    <recommendedName>
        <fullName evidence="3 10">Beta-glucosidase</fullName>
        <ecNumber evidence="3 10">3.2.1.21</ecNumber>
    </recommendedName>
</protein>
<feature type="active site" description="Nucleophile" evidence="9">
    <location>
        <position position="353"/>
    </location>
</feature>
<evidence type="ECO:0000256" key="6">
    <source>
        <dbReference type="ARBA" id="ARBA00023277"/>
    </source>
</evidence>
<name>A0ABX3EMU3_9BACL</name>
<evidence type="ECO:0000256" key="5">
    <source>
        <dbReference type="ARBA" id="ARBA00023001"/>
    </source>
</evidence>
<comment type="similarity">
    <text evidence="2 10">Belongs to the glycosyl hydrolase 1 family.</text>
</comment>
<dbReference type="Gene3D" id="3.20.20.80">
    <property type="entry name" value="Glycosidases"/>
    <property type="match status" value="1"/>
</dbReference>
<comment type="caution">
    <text evidence="11">The sequence shown here is derived from an EMBL/GenBank/DDBJ whole genome shotgun (WGS) entry which is preliminary data.</text>
</comment>
<keyword evidence="6" id="KW-0119">Carbohydrate metabolism</keyword>
<keyword evidence="7 10" id="KW-0326">Glycosidase</keyword>
<reference evidence="11 12" key="1">
    <citation type="submission" date="2016-03" db="EMBL/GenBank/DDBJ databases">
        <authorList>
            <person name="Sant'Anna F.H."/>
            <person name="Ambrosini A."/>
            <person name="Souza R."/>
            <person name="Bach E."/>
            <person name="Fernandes G."/>
            <person name="Balsanelli E."/>
            <person name="Baura V.A."/>
            <person name="Souza E.M."/>
            <person name="Passaglia L."/>
        </authorList>
    </citation>
    <scope>NUCLEOTIDE SEQUENCE [LARGE SCALE GENOMIC DNA]</scope>
    <source>
        <strain evidence="11 12">P26E</strain>
    </source>
</reference>
<dbReference type="InterPro" id="IPR018120">
    <property type="entry name" value="Glyco_hydro_1_AS"/>
</dbReference>
<dbReference type="PANTHER" id="PTHR10353:SF36">
    <property type="entry name" value="LP05116P"/>
    <property type="match status" value="1"/>
</dbReference>
<proteinExistence type="inferred from homology"/>
<dbReference type="PROSITE" id="PS00653">
    <property type="entry name" value="GLYCOSYL_HYDROL_F1_2"/>
    <property type="match status" value="1"/>
</dbReference>
<dbReference type="InterPro" id="IPR033132">
    <property type="entry name" value="GH_1_N_CS"/>
</dbReference>